<gene>
    <name evidence="1" type="ORF">RHABOEDO_001575</name>
</gene>
<evidence type="ECO:0008006" key="3">
    <source>
        <dbReference type="Google" id="ProtNLM"/>
    </source>
</evidence>
<evidence type="ECO:0000313" key="1">
    <source>
        <dbReference type="EMBL" id="QYF49269.1"/>
    </source>
</evidence>
<reference evidence="1 2" key="1">
    <citation type="journal article" date="2022" name="bioRxiv">
        <title>Ecology and evolution of chlamydial symbionts of arthropods.</title>
        <authorList>
            <person name="Halter T."/>
            <person name="Koestlbacher S."/>
            <person name="Collingro A."/>
            <person name="Sixt B.S."/>
            <person name="Toenshoff E.R."/>
            <person name="Hendrickx F."/>
            <person name="Kostanjsek R."/>
            <person name="Horn M."/>
        </authorList>
    </citation>
    <scope>NUCLEOTIDE SEQUENCE [LARGE SCALE GENOMIC DNA]</scope>
    <source>
        <strain evidence="1">W744xW776</strain>
    </source>
</reference>
<dbReference type="EMBL" id="CP075587">
    <property type="protein sequence ID" value="QYF49269.1"/>
    <property type="molecule type" value="Genomic_DNA"/>
</dbReference>
<accession>A0ABX8V7U2</accession>
<dbReference type="Gene3D" id="1.20.5.420">
    <property type="entry name" value="Immunoglobulin FC, subunit C"/>
    <property type="match status" value="1"/>
</dbReference>
<sequence length="78" mass="9096">MFGLEKKDKPLFEFDLEKELKKEPGKAKELLKKTDEAIQEIKSKLRQGTESEDFENYGKLLHAYAALQRVLTRIANKK</sequence>
<organism evidence="1 2">
    <name type="scientific">Candidatus Rhabdochlamydia oedothoracis</name>
    <dbReference type="NCBI Taxonomy" id="2720720"/>
    <lineage>
        <taxon>Bacteria</taxon>
        <taxon>Pseudomonadati</taxon>
        <taxon>Chlamydiota</taxon>
        <taxon>Chlamydiia</taxon>
        <taxon>Parachlamydiales</taxon>
        <taxon>Candidatus Rhabdochlamydiaceae</taxon>
        <taxon>Candidatus Rhabdochlamydia</taxon>
    </lineage>
</organism>
<dbReference type="Pfam" id="PF17376">
    <property type="entry name" value="DUF5398"/>
    <property type="match status" value="1"/>
</dbReference>
<dbReference type="Proteomes" id="UP000826014">
    <property type="component" value="Chromosome"/>
</dbReference>
<keyword evidence="2" id="KW-1185">Reference proteome</keyword>
<protein>
    <recommendedName>
        <fullName evidence="3">Type III secretion needle formation regulating protein</fullName>
    </recommendedName>
</protein>
<dbReference type="RefSeq" id="WP_220017564.1">
    <property type="nucleotide sequence ID" value="NZ_CP075587.1"/>
</dbReference>
<dbReference type="InterPro" id="IPR035336">
    <property type="entry name" value="DUF5398"/>
</dbReference>
<proteinExistence type="predicted"/>
<evidence type="ECO:0000313" key="2">
    <source>
        <dbReference type="Proteomes" id="UP000826014"/>
    </source>
</evidence>
<name>A0ABX8V7U2_9BACT</name>